<comment type="catalytic activity">
    <reaction evidence="13">
        <text>Preferential cleavage: (Ac)2-L-Lys-D-Ala-|-D-Ala. Also transpeptidation of peptidyl-alanyl moieties that are N-acyl substituents of D-alanine.</text>
        <dbReference type="EC" id="3.4.16.4"/>
    </reaction>
</comment>
<dbReference type="EMBL" id="JALPRK010000002">
    <property type="protein sequence ID" value="MCK8486105.1"/>
    <property type="molecule type" value="Genomic_DNA"/>
</dbReference>
<dbReference type="InterPro" id="IPR003961">
    <property type="entry name" value="FN3_dom"/>
</dbReference>
<dbReference type="Gene3D" id="3.40.710.10">
    <property type="entry name" value="DD-peptidase/beta-lactamase superfamily"/>
    <property type="match status" value="1"/>
</dbReference>
<organism evidence="19 20">
    <name type="scientific">Paenibacillus mellifer</name>
    <dbReference type="NCBI Taxonomy" id="2937794"/>
    <lineage>
        <taxon>Bacteria</taxon>
        <taxon>Bacillati</taxon>
        <taxon>Bacillota</taxon>
        <taxon>Bacilli</taxon>
        <taxon>Bacillales</taxon>
        <taxon>Paenibacillaceae</taxon>
        <taxon>Paenibacillus</taxon>
    </lineage>
</organism>
<sequence length="1039" mass="113062">MDHENDKNSGKLRRNTRSEKPAKPARKRKKGRIAWAILGWLVLFGLAGALFAGGAVFGYVSSIVKDDPVRSRADIEAKINHNEMTGFAYFRDGQPIGQLRSEEDRRPVTYKEIPQTVLDAVIAIEDNHFEEHIGIDFKGTLRAIKQRLLHEDVQTGGSTLTQQLARRVFLNLDKTEDRKVKEMLLALRLERFLSKEEIITAYLNKVPFGNGSNGYQVYGIKAAAKGLFNVSNLADLNIAQAAYLAGLPQLPSTYSAFNGKGEFNEEAFGRAAKRQQLVLQRMLEESKITQAQYDEAMAFDLKGSLAKPTKKAYDTFPYLMLETERQGAIVIAMLNNPEMTKEEVAANTQILEEARQELLTGGYRVYTTIDKKVYNSMHKVSDNADNFSPPSEKKGLEQVASMMIDNKTGAILGMIEGRDFYTEQMNYATQMKRQPGSTMKPIAAYLPALDAGLVQPASIIDDSPIILKDYQKGFHIPVNSSGGYKGLVTARTALNESRNIPALRVFNNIVGIDKAWDFAKKLGITTLEDEDYSAQTGVLGGLKYGVTVEELTNAYSAIANGGKFTDAYMIEKIADAKGNIVYKHEVEPQQVFSEQTAYLMTDMLRTVIKDGTGKSIKSDFKNYGKIPVVGKTGTTQNYADVWFMGYSPDVTLGVWIGYREPVNTLSEAGKSRARKIWALVMNEVTENEPDLFATEAFTKPDGIVSKTVSGYSGKLPTQLTQQAGKLVTDIFNAKYVPTEPDDVLIRAKYVTYEGINYVPLETTPSDMLREKVVVKRETPIELLKEQLEQAFAGMSGGHKPLSFYMPKDAGEDAPYKPDPRVDDGQAPAPPANAALSGGGGAATITFSENSEKDIVGYRLYRADDGVTFQYAGKAALVGDPAAITDGGSDGFATAYYVTAVDVAGKESAPSAIVSAFGGGVFPDGGSTSDPNGGMPDGSNDDTIGDNSDGGPLPASPAKVSVKKDDRGFTVSWDANGALDLVTSYNVYVSDAQGGSYTKVGSTSDAHFSFKTDSSSVWIQVTAVNVLGESPPSAPVQYSK</sequence>
<evidence type="ECO:0000256" key="10">
    <source>
        <dbReference type="ARBA" id="ARBA00023136"/>
    </source>
</evidence>
<keyword evidence="7" id="KW-0378">Hydrolase</keyword>
<feature type="region of interest" description="Disordered" evidence="15">
    <location>
        <begin position="923"/>
        <end position="960"/>
    </location>
</feature>
<evidence type="ECO:0000256" key="12">
    <source>
        <dbReference type="ARBA" id="ARBA00023316"/>
    </source>
</evidence>
<dbReference type="InterPro" id="IPR013783">
    <property type="entry name" value="Ig-like_fold"/>
</dbReference>
<keyword evidence="9" id="KW-0573">Peptidoglycan synthesis</keyword>
<accession>A0A9X1XV16</accession>
<gene>
    <name evidence="19" type="ORF">M0651_02850</name>
</gene>
<keyword evidence="8" id="KW-0133">Cell shape</keyword>
<keyword evidence="2" id="KW-1003">Cell membrane</keyword>
<dbReference type="Pfam" id="PF00912">
    <property type="entry name" value="Transgly"/>
    <property type="match status" value="1"/>
</dbReference>
<comment type="caution">
    <text evidence="19">The sequence shown here is derived from an EMBL/GenBank/DDBJ whole genome shotgun (WGS) entry which is preliminary data.</text>
</comment>
<evidence type="ECO:0000256" key="7">
    <source>
        <dbReference type="ARBA" id="ARBA00022801"/>
    </source>
</evidence>
<dbReference type="GO" id="GO:0008955">
    <property type="term" value="F:peptidoglycan glycosyltransferase activity"/>
    <property type="evidence" value="ECO:0007669"/>
    <property type="project" value="UniProtKB-EC"/>
</dbReference>
<evidence type="ECO:0000259" key="18">
    <source>
        <dbReference type="Pfam" id="PF00912"/>
    </source>
</evidence>
<dbReference type="Pfam" id="PF00905">
    <property type="entry name" value="Transpeptidase"/>
    <property type="match status" value="1"/>
</dbReference>
<dbReference type="InterPro" id="IPR001264">
    <property type="entry name" value="Glyco_trans_51"/>
</dbReference>
<comment type="catalytic activity">
    <reaction evidence="14">
        <text>[GlcNAc-(1-&gt;4)-Mur2Ac(oyl-L-Ala-gamma-D-Glu-L-Lys-D-Ala-D-Ala)](n)-di-trans,octa-cis-undecaprenyl diphosphate + beta-D-GlcNAc-(1-&gt;4)-Mur2Ac(oyl-L-Ala-gamma-D-Glu-L-Lys-D-Ala-D-Ala)-di-trans,octa-cis-undecaprenyl diphosphate = [GlcNAc-(1-&gt;4)-Mur2Ac(oyl-L-Ala-gamma-D-Glu-L-Lys-D-Ala-D-Ala)](n+1)-di-trans,octa-cis-undecaprenyl diphosphate + di-trans,octa-cis-undecaprenyl diphosphate + H(+)</text>
        <dbReference type="Rhea" id="RHEA:23708"/>
        <dbReference type="Rhea" id="RHEA-COMP:9602"/>
        <dbReference type="Rhea" id="RHEA-COMP:9603"/>
        <dbReference type="ChEBI" id="CHEBI:15378"/>
        <dbReference type="ChEBI" id="CHEBI:58405"/>
        <dbReference type="ChEBI" id="CHEBI:60033"/>
        <dbReference type="ChEBI" id="CHEBI:78435"/>
        <dbReference type="EC" id="2.4.99.28"/>
    </reaction>
</comment>
<feature type="transmembrane region" description="Helical" evidence="16">
    <location>
        <begin position="33"/>
        <end position="60"/>
    </location>
</feature>
<dbReference type="GO" id="GO:0005886">
    <property type="term" value="C:plasma membrane"/>
    <property type="evidence" value="ECO:0007669"/>
    <property type="project" value="UniProtKB-SubCell"/>
</dbReference>
<evidence type="ECO:0000256" key="1">
    <source>
        <dbReference type="ARBA" id="ARBA00004236"/>
    </source>
</evidence>
<evidence type="ECO:0000256" key="8">
    <source>
        <dbReference type="ARBA" id="ARBA00022960"/>
    </source>
</evidence>
<evidence type="ECO:0000256" key="15">
    <source>
        <dbReference type="SAM" id="MobiDB-lite"/>
    </source>
</evidence>
<evidence type="ECO:0000256" key="6">
    <source>
        <dbReference type="ARBA" id="ARBA00022679"/>
    </source>
</evidence>
<feature type="region of interest" description="Disordered" evidence="15">
    <location>
        <begin position="1"/>
        <end position="27"/>
    </location>
</feature>
<evidence type="ECO:0000256" key="5">
    <source>
        <dbReference type="ARBA" id="ARBA00022676"/>
    </source>
</evidence>
<dbReference type="GO" id="GO:0009002">
    <property type="term" value="F:serine-type D-Ala-D-Ala carboxypeptidase activity"/>
    <property type="evidence" value="ECO:0007669"/>
    <property type="project" value="UniProtKB-EC"/>
</dbReference>
<feature type="domain" description="Glycosyl transferase family 51" evidence="18">
    <location>
        <begin position="92"/>
        <end position="282"/>
    </location>
</feature>
<dbReference type="RefSeq" id="WP_248550345.1">
    <property type="nucleotide sequence ID" value="NZ_JALPRK010000002.1"/>
</dbReference>
<keyword evidence="6" id="KW-0808">Transferase</keyword>
<dbReference type="SUPFAM" id="SSF56601">
    <property type="entry name" value="beta-lactamase/transpeptidase-like"/>
    <property type="match status" value="1"/>
</dbReference>
<dbReference type="GO" id="GO:0008658">
    <property type="term" value="F:penicillin binding"/>
    <property type="evidence" value="ECO:0007669"/>
    <property type="project" value="InterPro"/>
</dbReference>
<evidence type="ECO:0000256" key="13">
    <source>
        <dbReference type="ARBA" id="ARBA00034000"/>
    </source>
</evidence>
<evidence type="ECO:0000256" key="9">
    <source>
        <dbReference type="ARBA" id="ARBA00022984"/>
    </source>
</evidence>
<dbReference type="GO" id="GO:0071555">
    <property type="term" value="P:cell wall organization"/>
    <property type="evidence" value="ECO:0007669"/>
    <property type="project" value="UniProtKB-KW"/>
</dbReference>
<dbReference type="PANTHER" id="PTHR32282:SF11">
    <property type="entry name" value="PENICILLIN-BINDING PROTEIN 1B"/>
    <property type="match status" value="1"/>
</dbReference>
<keyword evidence="16" id="KW-1133">Transmembrane helix</keyword>
<keyword evidence="5" id="KW-0328">Glycosyltransferase</keyword>
<name>A0A9X1XV16_9BACL</name>
<protein>
    <submittedName>
        <fullName evidence="19">Transglycosylase domain-containing protein</fullName>
    </submittedName>
</protein>
<dbReference type="GO" id="GO:0008360">
    <property type="term" value="P:regulation of cell shape"/>
    <property type="evidence" value="ECO:0007669"/>
    <property type="project" value="UniProtKB-KW"/>
</dbReference>
<dbReference type="PANTHER" id="PTHR32282">
    <property type="entry name" value="BINDING PROTEIN TRANSPEPTIDASE, PUTATIVE-RELATED"/>
    <property type="match status" value="1"/>
</dbReference>
<comment type="subcellular location">
    <subcellularLocation>
        <location evidence="1">Cell membrane</location>
    </subcellularLocation>
</comment>
<dbReference type="InterPro" id="IPR023346">
    <property type="entry name" value="Lysozyme-like_dom_sf"/>
</dbReference>
<evidence type="ECO:0000256" key="4">
    <source>
        <dbReference type="ARBA" id="ARBA00022670"/>
    </source>
</evidence>
<dbReference type="CDD" id="cd00063">
    <property type="entry name" value="FN3"/>
    <property type="match status" value="1"/>
</dbReference>
<evidence type="ECO:0000259" key="17">
    <source>
        <dbReference type="Pfam" id="PF00905"/>
    </source>
</evidence>
<dbReference type="Proteomes" id="UP001139534">
    <property type="component" value="Unassembled WGS sequence"/>
</dbReference>
<evidence type="ECO:0000256" key="2">
    <source>
        <dbReference type="ARBA" id="ARBA00022475"/>
    </source>
</evidence>
<dbReference type="InterPro" id="IPR050396">
    <property type="entry name" value="Glycosyltr_51/Transpeptidase"/>
</dbReference>
<keyword evidence="16" id="KW-0812">Transmembrane</keyword>
<evidence type="ECO:0000256" key="14">
    <source>
        <dbReference type="ARBA" id="ARBA00049902"/>
    </source>
</evidence>
<keyword evidence="11" id="KW-0511">Multifunctional enzyme</keyword>
<dbReference type="InterPro" id="IPR036116">
    <property type="entry name" value="FN3_sf"/>
</dbReference>
<feature type="domain" description="Penicillin-binding protein transpeptidase" evidence="17">
    <location>
        <begin position="402"/>
        <end position="665"/>
    </location>
</feature>
<keyword evidence="4" id="KW-0645">Protease</keyword>
<dbReference type="InterPro" id="IPR036950">
    <property type="entry name" value="PBP_transglycosylase"/>
</dbReference>
<keyword evidence="10 16" id="KW-0472">Membrane</keyword>
<proteinExistence type="predicted"/>
<dbReference type="Gene3D" id="1.10.3810.10">
    <property type="entry name" value="Biosynthetic peptidoglycan transglycosylase-like"/>
    <property type="match status" value="1"/>
</dbReference>
<keyword evidence="3" id="KW-0121">Carboxypeptidase</keyword>
<dbReference type="GO" id="GO:0006508">
    <property type="term" value="P:proteolysis"/>
    <property type="evidence" value="ECO:0007669"/>
    <property type="project" value="UniProtKB-KW"/>
</dbReference>
<keyword evidence="20" id="KW-1185">Reference proteome</keyword>
<keyword evidence="12" id="KW-0961">Cell wall biogenesis/degradation</keyword>
<dbReference type="InterPro" id="IPR012338">
    <property type="entry name" value="Beta-lactam/transpept-like"/>
</dbReference>
<dbReference type="SUPFAM" id="SSF49265">
    <property type="entry name" value="Fibronectin type III"/>
    <property type="match status" value="1"/>
</dbReference>
<evidence type="ECO:0000256" key="11">
    <source>
        <dbReference type="ARBA" id="ARBA00023268"/>
    </source>
</evidence>
<evidence type="ECO:0000256" key="16">
    <source>
        <dbReference type="SAM" id="Phobius"/>
    </source>
</evidence>
<dbReference type="InterPro" id="IPR001460">
    <property type="entry name" value="PCN-bd_Tpept"/>
</dbReference>
<reference evidence="19" key="1">
    <citation type="submission" date="2022-04" db="EMBL/GenBank/DDBJ databases">
        <authorList>
            <person name="Seo M.-J."/>
        </authorList>
    </citation>
    <scope>NUCLEOTIDE SEQUENCE</scope>
    <source>
        <strain evidence="19">MBLB2552</strain>
    </source>
</reference>
<evidence type="ECO:0000256" key="3">
    <source>
        <dbReference type="ARBA" id="ARBA00022645"/>
    </source>
</evidence>
<dbReference type="SUPFAM" id="SSF53955">
    <property type="entry name" value="Lysozyme-like"/>
    <property type="match status" value="1"/>
</dbReference>
<feature type="region of interest" description="Disordered" evidence="15">
    <location>
        <begin position="806"/>
        <end position="839"/>
    </location>
</feature>
<evidence type="ECO:0000313" key="20">
    <source>
        <dbReference type="Proteomes" id="UP001139534"/>
    </source>
</evidence>
<dbReference type="Gene3D" id="2.60.40.10">
    <property type="entry name" value="Immunoglobulins"/>
    <property type="match status" value="2"/>
</dbReference>
<dbReference type="GO" id="GO:0030288">
    <property type="term" value="C:outer membrane-bounded periplasmic space"/>
    <property type="evidence" value="ECO:0007669"/>
    <property type="project" value="TreeGrafter"/>
</dbReference>
<feature type="compositionally biased region" description="Basic and acidic residues" evidence="15">
    <location>
        <begin position="808"/>
        <end position="823"/>
    </location>
</feature>
<dbReference type="GO" id="GO:0009252">
    <property type="term" value="P:peptidoglycan biosynthetic process"/>
    <property type="evidence" value="ECO:0007669"/>
    <property type="project" value="UniProtKB-KW"/>
</dbReference>
<evidence type="ECO:0000313" key="19">
    <source>
        <dbReference type="EMBL" id="MCK8486105.1"/>
    </source>
</evidence>
<dbReference type="AlphaFoldDB" id="A0A9X1XV16"/>